<name>A0A9P8QRA4_9HYPO</name>
<dbReference type="Proteomes" id="UP000827724">
    <property type="component" value="Unassembled WGS sequence"/>
</dbReference>
<reference evidence="1" key="1">
    <citation type="submission" date="2021-08" db="EMBL/GenBank/DDBJ databases">
        <title>Chromosome-Level Trichoderma cornu-damae using Hi-C Data.</title>
        <authorList>
            <person name="Kim C.S."/>
        </authorList>
    </citation>
    <scope>NUCLEOTIDE SEQUENCE</scope>
    <source>
        <strain evidence="1">KA19-0412C</strain>
    </source>
</reference>
<keyword evidence="2" id="KW-1185">Reference proteome</keyword>
<dbReference type="EMBL" id="JAIWOZ010000002">
    <property type="protein sequence ID" value="KAH6609781.1"/>
    <property type="molecule type" value="Genomic_DNA"/>
</dbReference>
<protein>
    <submittedName>
        <fullName evidence="1">Uncharacterized protein</fullName>
    </submittedName>
</protein>
<evidence type="ECO:0000313" key="2">
    <source>
        <dbReference type="Proteomes" id="UP000827724"/>
    </source>
</evidence>
<accession>A0A9P8QRA4</accession>
<evidence type="ECO:0000313" key="1">
    <source>
        <dbReference type="EMBL" id="KAH6609781.1"/>
    </source>
</evidence>
<organism evidence="1 2">
    <name type="scientific">Trichoderma cornu-damae</name>
    <dbReference type="NCBI Taxonomy" id="654480"/>
    <lineage>
        <taxon>Eukaryota</taxon>
        <taxon>Fungi</taxon>
        <taxon>Dikarya</taxon>
        <taxon>Ascomycota</taxon>
        <taxon>Pezizomycotina</taxon>
        <taxon>Sordariomycetes</taxon>
        <taxon>Hypocreomycetidae</taxon>
        <taxon>Hypocreales</taxon>
        <taxon>Hypocreaceae</taxon>
        <taxon>Trichoderma</taxon>
    </lineage>
</organism>
<dbReference type="AlphaFoldDB" id="A0A9P8QRA4"/>
<proteinExistence type="predicted"/>
<sequence length="87" mass="8676">MCSILDSSFSNDAASLRATAAKPAKLTYTRYIMATAPATSMAAVTMGPAAAAAAVLNEVVVLEVGTGRPDATEAGFPLEVVAGAADD</sequence>
<comment type="caution">
    <text evidence="1">The sequence shown here is derived from an EMBL/GenBank/DDBJ whole genome shotgun (WGS) entry which is preliminary data.</text>
</comment>
<gene>
    <name evidence="1" type="ORF">Trco_003127</name>
</gene>